<feature type="compositionally biased region" description="Polar residues" evidence="1">
    <location>
        <begin position="1"/>
        <end position="10"/>
    </location>
</feature>
<keyword evidence="3" id="KW-1185">Reference proteome</keyword>
<sequence length="99" mass="11143">MHSQQNSNARLSALNPQRLGVTGRNLSPPADKCSSVIIADNYRKQGHWEEGSLFVCAINARLNLSPAARWSLFWRRSTQKGFCCVLLIITFGNDHFSCY</sequence>
<dbReference type="AlphaFoldDB" id="A0AAV4RT20"/>
<gene>
    <name evidence="2" type="ORF">CDAR_471841</name>
</gene>
<accession>A0AAV4RT20</accession>
<dbReference type="EMBL" id="BPLQ01006824">
    <property type="protein sequence ID" value="GIY25478.1"/>
    <property type="molecule type" value="Genomic_DNA"/>
</dbReference>
<protein>
    <submittedName>
        <fullName evidence="2">Uncharacterized protein</fullName>
    </submittedName>
</protein>
<feature type="region of interest" description="Disordered" evidence="1">
    <location>
        <begin position="1"/>
        <end position="26"/>
    </location>
</feature>
<reference evidence="2 3" key="1">
    <citation type="submission" date="2021-06" db="EMBL/GenBank/DDBJ databases">
        <title>Caerostris darwini draft genome.</title>
        <authorList>
            <person name="Kono N."/>
            <person name="Arakawa K."/>
        </authorList>
    </citation>
    <scope>NUCLEOTIDE SEQUENCE [LARGE SCALE GENOMIC DNA]</scope>
</reference>
<evidence type="ECO:0000256" key="1">
    <source>
        <dbReference type="SAM" id="MobiDB-lite"/>
    </source>
</evidence>
<proteinExistence type="predicted"/>
<evidence type="ECO:0000313" key="2">
    <source>
        <dbReference type="EMBL" id="GIY25478.1"/>
    </source>
</evidence>
<dbReference type="Proteomes" id="UP001054837">
    <property type="component" value="Unassembled WGS sequence"/>
</dbReference>
<name>A0AAV4RT20_9ARAC</name>
<organism evidence="2 3">
    <name type="scientific">Caerostris darwini</name>
    <dbReference type="NCBI Taxonomy" id="1538125"/>
    <lineage>
        <taxon>Eukaryota</taxon>
        <taxon>Metazoa</taxon>
        <taxon>Ecdysozoa</taxon>
        <taxon>Arthropoda</taxon>
        <taxon>Chelicerata</taxon>
        <taxon>Arachnida</taxon>
        <taxon>Araneae</taxon>
        <taxon>Araneomorphae</taxon>
        <taxon>Entelegynae</taxon>
        <taxon>Araneoidea</taxon>
        <taxon>Araneidae</taxon>
        <taxon>Caerostris</taxon>
    </lineage>
</organism>
<comment type="caution">
    <text evidence="2">The sequence shown here is derived from an EMBL/GenBank/DDBJ whole genome shotgun (WGS) entry which is preliminary data.</text>
</comment>
<evidence type="ECO:0000313" key="3">
    <source>
        <dbReference type="Proteomes" id="UP001054837"/>
    </source>
</evidence>